<feature type="transmembrane region" description="Helical" evidence="2">
    <location>
        <begin position="196"/>
        <end position="221"/>
    </location>
</feature>
<dbReference type="AlphaFoldDB" id="A0A0C3DU61"/>
<dbReference type="Proteomes" id="UP000053989">
    <property type="component" value="Unassembled WGS sequence"/>
</dbReference>
<reference evidence="5" key="2">
    <citation type="submission" date="2015-01" db="EMBL/GenBank/DDBJ databases">
        <title>Evolutionary Origins and Diversification of the Mycorrhizal Mutualists.</title>
        <authorList>
            <consortium name="DOE Joint Genome Institute"/>
            <consortium name="Mycorrhizal Genomics Consortium"/>
            <person name="Kohler A."/>
            <person name="Kuo A."/>
            <person name="Nagy L.G."/>
            <person name="Floudas D."/>
            <person name="Copeland A."/>
            <person name="Barry K.W."/>
            <person name="Cichocki N."/>
            <person name="Veneault-Fourrey C."/>
            <person name="LaButti K."/>
            <person name="Lindquist E.A."/>
            <person name="Lipzen A."/>
            <person name="Lundell T."/>
            <person name="Morin E."/>
            <person name="Murat C."/>
            <person name="Riley R."/>
            <person name="Ohm R."/>
            <person name="Sun H."/>
            <person name="Tunlid A."/>
            <person name="Henrissat B."/>
            <person name="Grigoriev I.V."/>
            <person name="Hibbett D.S."/>
            <person name="Martin F."/>
        </authorList>
    </citation>
    <scope>NUCLEOTIDE SEQUENCE [LARGE SCALE GENOMIC DNA]</scope>
    <source>
        <strain evidence="5">Foug A</strain>
    </source>
</reference>
<keyword evidence="5" id="KW-1185">Reference proteome</keyword>
<feature type="domain" description="DUF6534" evidence="3">
    <location>
        <begin position="164"/>
        <end position="245"/>
    </location>
</feature>
<proteinExistence type="predicted"/>
<feature type="transmembrane region" description="Helical" evidence="2">
    <location>
        <begin position="116"/>
        <end position="135"/>
    </location>
</feature>
<gene>
    <name evidence="4" type="ORF">SCLCIDRAFT_23747</name>
</gene>
<keyword evidence="2" id="KW-1133">Transmembrane helix</keyword>
<reference evidence="4 5" key="1">
    <citation type="submission" date="2014-04" db="EMBL/GenBank/DDBJ databases">
        <authorList>
            <consortium name="DOE Joint Genome Institute"/>
            <person name="Kuo A."/>
            <person name="Kohler A."/>
            <person name="Nagy L.G."/>
            <person name="Floudas D."/>
            <person name="Copeland A."/>
            <person name="Barry K.W."/>
            <person name="Cichocki N."/>
            <person name="Veneault-Fourrey C."/>
            <person name="LaButti K."/>
            <person name="Lindquist E.A."/>
            <person name="Lipzen A."/>
            <person name="Lundell T."/>
            <person name="Morin E."/>
            <person name="Murat C."/>
            <person name="Sun H."/>
            <person name="Tunlid A."/>
            <person name="Henrissat B."/>
            <person name="Grigoriev I.V."/>
            <person name="Hibbett D.S."/>
            <person name="Martin F."/>
            <person name="Nordberg H.P."/>
            <person name="Cantor M.N."/>
            <person name="Hua S.X."/>
        </authorList>
    </citation>
    <scope>NUCLEOTIDE SEQUENCE [LARGE SCALE GENOMIC DNA]</scope>
    <source>
        <strain evidence="4 5">Foug A</strain>
    </source>
</reference>
<dbReference type="PANTHER" id="PTHR40465:SF1">
    <property type="entry name" value="DUF6534 DOMAIN-CONTAINING PROTEIN"/>
    <property type="match status" value="1"/>
</dbReference>
<evidence type="ECO:0000256" key="1">
    <source>
        <dbReference type="SAM" id="MobiDB-lite"/>
    </source>
</evidence>
<sequence length="344" mass="38236">MVDVPATFGALLIGAFIATALSGVVTTQVLLYMKLFPIDEASTKAIVAAVWTLDTGHTCLVLASIWIYFIQFYGESTRIDEIPKTLAITIQLTAILTFIVHCFYSRRIHKVSRGDWRITLPILIFAFLRLCSATLCTAEMIHTKTFTSFRANFRWLFTLGLALSCLVDILISVFLTYALQSNRRASTSLDHVINSVILYTLETGSLTGAATVISMIFWLVMPYNLIFMGMHFVISKLYANSLLATCVLLFLSHSLLTQIVIFYSLNSRRLIQQEHETHKRGPSGDLPVAFPGYANRGGSKFAIRDPRMSPTSPNSLTRPLANQPRLNPMETQVRELTSSAPAGA</sequence>
<evidence type="ECO:0000259" key="3">
    <source>
        <dbReference type="Pfam" id="PF20152"/>
    </source>
</evidence>
<evidence type="ECO:0000313" key="4">
    <source>
        <dbReference type="EMBL" id="KIM64150.1"/>
    </source>
</evidence>
<dbReference type="InParanoid" id="A0A0C3DU61"/>
<feature type="region of interest" description="Disordered" evidence="1">
    <location>
        <begin position="299"/>
        <end position="344"/>
    </location>
</feature>
<feature type="transmembrane region" description="Helical" evidence="2">
    <location>
        <begin position="45"/>
        <end position="70"/>
    </location>
</feature>
<feature type="compositionally biased region" description="Polar residues" evidence="1">
    <location>
        <begin position="334"/>
        <end position="344"/>
    </location>
</feature>
<feature type="transmembrane region" description="Helical" evidence="2">
    <location>
        <begin position="155"/>
        <end position="175"/>
    </location>
</feature>
<feature type="transmembrane region" description="Helical" evidence="2">
    <location>
        <begin position="241"/>
        <end position="265"/>
    </location>
</feature>
<dbReference type="OrthoDB" id="3206554at2759"/>
<name>A0A0C3DU61_9AGAM</name>
<keyword evidence="2" id="KW-0812">Transmembrane</keyword>
<protein>
    <recommendedName>
        <fullName evidence="3">DUF6534 domain-containing protein</fullName>
    </recommendedName>
</protein>
<feature type="transmembrane region" description="Helical" evidence="2">
    <location>
        <begin position="82"/>
        <end position="104"/>
    </location>
</feature>
<keyword evidence="2" id="KW-0472">Membrane</keyword>
<dbReference type="InterPro" id="IPR045339">
    <property type="entry name" value="DUF6534"/>
</dbReference>
<organism evidence="4 5">
    <name type="scientific">Scleroderma citrinum Foug A</name>
    <dbReference type="NCBI Taxonomy" id="1036808"/>
    <lineage>
        <taxon>Eukaryota</taxon>
        <taxon>Fungi</taxon>
        <taxon>Dikarya</taxon>
        <taxon>Basidiomycota</taxon>
        <taxon>Agaricomycotina</taxon>
        <taxon>Agaricomycetes</taxon>
        <taxon>Agaricomycetidae</taxon>
        <taxon>Boletales</taxon>
        <taxon>Sclerodermatineae</taxon>
        <taxon>Sclerodermataceae</taxon>
        <taxon>Scleroderma</taxon>
    </lineage>
</organism>
<dbReference type="PANTHER" id="PTHR40465">
    <property type="entry name" value="CHROMOSOME 1, WHOLE GENOME SHOTGUN SEQUENCE"/>
    <property type="match status" value="1"/>
</dbReference>
<dbReference type="Pfam" id="PF20152">
    <property type="entry name" value="DUF6534"/>
    <property type="match status" value="1"/>
</dbReference>
<dbReference type="STRING" id="1036808.A0A0C3DU61"/>
<dbReference type="HOGENOM" id="CLU_046025_0_0_1"/>
<accession>A0A0C3DU61</accession>
<feature type="transmembrane region" description="Helical" evidence="2">
    <location>
        <begin position="6"/>
        <end position="33"/>
    </location>
</feature>
<evidence type="ECO:0000256" key="2">
    <source>
        <dbReference type="SAM" id="Phobius"/>
    </source>
</evidence>
<evidence type="ECO:0000313" key="5">
    <source>
        <dbReference type="Proteomes" id="UP000053989"/>
    </source>
</evidence>
<dbReference type="EMBL" id="KN822030">
    <property type="protein sequence ID" value="KIM64150.1"/>
    <property type="molecule type" value="Genomic_DNA"/>
</dbReference>